<evidence type="ECO:0000313" key="3">
    <source>
        <dbReference type="EMBL" id="MBO0952245.1"/>
    </source>
</evidence>
<feature type="transmembrane region" description="Helical" evidence="2">
    <location>
        <begin position="111"/>
        <end position="130"/>
    </location>
</feature>
<proteinExistence type="predicted"/>
<keyword evidence="2" id="KW-0812">Transmembrane</keyword>
<dbReference type="RefSeq" id="WP_207332193.1">
    <property type="nucleotide sequence ID" value="NZ_JAFMYW010000010.1"/>
</dbReference>
<evidence type="ECO:0000313" key="4">
    <source>
        <dbReference type="Proteomes" id="UP000664628"/>
    </source>
</evidence>
<reference evidence="3 4" key="1">
    <citation type="submission" date="2021-03" db="EMBL/GenBank/DDBJ databases">
        <title>Fibrella sp. HMF5405 genome sequencing and assembly.</title>
        <authorList>
            <person name="Kang H."/>
            <person name="Kim H."/>
            <person name="Bae S."/>
            <person name="Joh K."/>
        </authorList>
    </citation>
    <scope>NUCLEOTIDE SEQUENCE [LARGE SCALE GENOMIC DNA]</scope>
    <source>
        <strain evidence="3 4">HMF5405</strain>
    </source>
</reference>
<dbReference type="EMBL" id="JAFMYW010000010">
    <property type="protein sequence ID" value="MBO0952245.1"/>
    <property type="molecule type" value="Genomic_DNA"/>
</dbReference>
<protein>
    <recommendedName>
        <fullName evidence="5">DUF2157 domain-containing protein</fullName>
    </recommendedName>
</protein>
<gene>
    <name evidence="3" type="ORF">J2I46_26925</name>
</gene>
<name>A0ABS3JQF7_9BACT</name>
<feature type="transmembrane region" description="Helical" evidence="2">
    <location>
        <begin position="287"/>
        <end position="306"/>
    </location>
</feature>
<feature type="transmembrane region" description="Helical" evidence="2">
    <location>
        <begin position="187"/>
        <end position="207"/>
    </location>
</feature>
<keyword evidence="2" id="KW-0472">Membrane</keyword>
<feature type="transmembrane region" description="Helical" evidence="2">
    <location>
        <begin position="52"/>
        <end position="73"/>
    </location>
</feature>
<feature type="transmembrane region" description="Helical" evidence="2">
    <location>
        <begin position="161"/>
        <end position="181"/>
    </location>
</feature>
<organism evidence="3 4">
    <name type="scientific">Fibrella forsythiae</name>
    <dbReference type="NCBI Taxonomy" id="2817061"/>
    <lineage>
        <taxon>Bacteria</taxon>
        <taxon>Pseudomonadati</taxon>
        <taxon>Bacteroidota</taxon>
        <taxon>Cytophagia</taxon>
        <taxon>Cytophagales</taxon>
        <taxon>Spirosomataceae</taxon>
        <taxon>Fibrella</taxon>
    </lineage>
</organism>
<evidence type="ECO:0000256" key="2">
    <source>
        <dbReference type="SAM" id="Phobius"/>
    </source>
</evidence>
<feature type="transmembrane region" description="Helical" evidence="2">
    <location>
        <begin position="259"/>
        <end position="280"/>
    </location>
</feature>
<feature type="transmembrane region" description="Helical" evidence="2">
    <location>
        <begin position="219"/>
        <end position="239"/>
    </location>
</feature>
<feature type="transmembrane region" description="Helical" evidence="2">
    <location>
        <begin position="136"/>
        <end position="156"/>
    </location>
</feature>
<evidence type="ECO:0000256" key="1">
    <source>
        <dbReference type="SAM" id="MobiDB-lite"/>
    </source>
</evidence>
<evidence type="ECO:0008006" key="5">
    <source>
        <dbReference type="Google" id="ProtNLM"/>
    </source>
</evidence>
<sequence length="391" mass="42608">MKAYNLTWLEERDIRQQADRWRAQQALTDEQVEQIRQAYPVRFKQTGTALEIGSFVFTLLAALALYGLVSITLDISSKGSGLVSLIMAGGTFAVAVFSIRSNQFYRNGIDNALWLVSALSAVWGLVLVFFERNDVFPPFWEVCLIALPILLAYIIYTGDTILTYFALAAFYGTIFDGLLDISWGKSALPFVLMGASAGLFGLVTWLRRSTANSVYYSDVLTLVQWVSLLIGMAAGNYYIVRELNAVLLPTRHSSSPDIALPGLFWITTFAIPAVYGVVGFRQRNRMLLIVAALGVAGAIATVYHYVGTWPLSITLAVHGGILIGLAILLIRYLTTPKNGFTDAIDEEPPLELLKHVGLLTTLQGTATAQNQPTGPRFGGGDFSGGGAGDQY</sequence>
<feature type="transmembrane region" description="Helical" evidence="2">
    <location>
        <begin position="79"/>
        <end position="99"/>
    </location>
</feature>
<feature type="transmembrane region" description="Helical" evidence="2">
    <location>
        <begin position="312"/>
        <end position="330"/>
    </location>
</feature>
<keyword evidence="4" id="KW-1185">Reference proteome</keyword>
<accession>A0ABS3JQF7</accession>
<keyword evidence="2" id="KW-1133">Transmembrane helix</keyword>
<feature type="region of interest" description="Disordered" evidence="1">
    <location>
        <begin position="367"/>
        <end position="391"/>
    </location>
</feature>
<feature type="compositionally biased region" description="Gly residues" evidence="1">
    <location>
        <begin position="376"/>
        <end position="391"/>
    </location>
</feature>
<comment type="caution">
    <text evidence="3">The sequence shown here is derived from an EMBL/GenBank/DDBJ whole genome shotgun (WGS) entry which is preliminary data.</text>
</comment>
<dbReference type="Proteomes" id="UP000664628">
    <property type="component" value="Unassembled WGS sequence"/>
</dbReference>